<comment type="catalytic activity">
    <reaction evidence="1">
        <text>ATP + protein L-histidine = ADP + protein N-phospho-L-histidine.</text>
        <dbReference type="EC" id="2.7.13.3"/>
    </reaction>
</comment>
<dbReference type="PRINTS" id="PR00344">
    <property type="entry name" value="BCTRLSENSOR"/>
</dbReference>
<name>A0A2R5ET55_9BACL</name>
<dbReference type="Proteomes" id="UP000245202">
    <property type="component" value="Unassembled WGS sequence"/>
</dbReference>
<dbReference type="PROSITE" id="PS50109">
    <property type="entry name" value="HIS_KIN"/>
    <property type="match status" value="1"/>
</dbReference>
<keyword evidence="6" id="KW-0808">Transferase</keyword>
<protein>
    <recommendedName>
        <fullName evidence="3">histidine kinase</fullName>
        <ecNumber evidence="3">2.7.13.3</ecNumber>
    </recommendedName>
</protein>
<dbReference type="CDD" id="cd00082">
    <property type="entry name" value="HisKA"/>
    <property type="match status" value="1"/>
</dbReference>
<keyword evidence="17" id="KW-1185">Reference proteome</keyword>
<keyword evidence="10" id="KW-0902">Two-component regulatory system</keyword>
<keyword evidence="12" id="KW-0175">Coiled coil</keyword>
<evidence type="ECO:0000259" key="15">
    <source>
        <dbReference type="PROSITE" id="PS50885"/>
    </source>
</evidence>
<evidence type="ECO:0000256" key="9">
    <source>
        <dbReference type="ARBA" id="ARBA00022840"/>
    </source>
</evidence>
<evidence type="ECO:0000313" key="17">
    <source>
        <dbReference type="Proteomes" id="UP000245202"/>
    </source>
</evidence>
<dbReference type="RefSeq" id="WP_108994506.1">
    <property type="nucleotide sequence ID" value="NZ_BDQX01000281.1"/>
</dbReference>
<dbReference type="InterPro" id="IPR004358">
    <property type="entry name" value="Sig_transdc_His_kin-like_C"/>
</dbReference>
<accession>A0A2R5ET55</accession>
<dbReference type="InterPro" id="IPR005467">
    <property type="entry name" value="His_kinase_dom"/>
</dbReference>
<sequence length="370" mass="42260">MTRTDKANRRPSLGLFIWKGAIAIIAVILFCAAVYTSAYFLFMWFYDYRGLSWNDYYVHLAVWGLGVLLFVITVLLINFITRPKQMIVWNEMLIAFRKIAKGDFSVIVDQEGKFRNHSQLGEFVDSINEMTQELKQVEQLRQQFISNVSHEIQSPLTSIRGFASMLQQDGLTREEQQHYLSIIEKETIRLSGLSDNLMKLTSLESDHVQWDMAPFSLDKQLTDIVLASEPQWLEKEQDIELELAEVIMHGNAELLSQVWLNLLHNAIKFTPPHGRITIQSVKNEGEITVRISDTGIGISREDQARIFERFYKGDKQRTRTIEGNGLGLSIVKRIVELHQGSIRVESVPGEGTTLDVTLPLQPLLPAKSVI</sequence>
<dbReference type="InterPro" id="IPR003594">
    <property type="entry name" value="HATPase_dom"/>
</dbReference>
<dbReference type="InterPro" id="IPR003660">
    <property type="entry name" value="HAMP_dom"/>
</dbReference>
<feature type="transmembrane region" description="Helical" evidence="13">
    <location>
        <begin position="57"/>
        <end position="80"/>
    </location>
</feature>
<keyword evidence="13" id="KW-0812">Transmembrane</keyword>
<evidence type="ECO:0000256" key="1">
    <source>
        <dbReference type="ARBA" id="ARBA00000085"/>
    </source>
</evidence>
<comment type="caution">
    <text evidence="16">The sequence shown here is derived from an EMBL/GenBank/DDBJ whole genome shotgun (WGS) entry which is preliminary data.</text>
</comment>
<dbReference type="EC" id="2.7.13.3" evidence="3"/>
<evidence type="ECO:0000256" key="7">
    <source>
        <dbReference type="ARBA" id="ARBA00022741"/>
    </source>
</evidence>
<feature type="domain" description="HAMP" evidence="15">
    <location>
        <begin position="90"/>
        <end position="139"/>
    </location>
</feature>
<dbReference type="CDD" id="cd00075">
    <property type="entry name" value="HATPase"/>
    <property type="match status" value="1"/>
</dbReference>
<evidence type="ECO:0000313" key="16">
    <source>
        <dbReference type="EMBL" id="GBG09876.1"/>
    </source>
</evidence>
<dbReference type="Gene3D" id="6.10.340.10">
    <property type="match status" value="1"/>
</dbReference>
<feature type="transmembrane region" description="Helical" evidence="13">
    <location>
        <begin position="21"/>
        <end position="45"/>
    </location>
</feature>
<reference evidence="16 17" key="1">
    <citation type="submission" date="2017-08" db="EMBL/GenBank/DDBJ databases">
        <title>Substantial Increase in Enzyme Production by Combined Drug-Resistance Mutations in Paenibacillus agaridevorans.</title>
        <authorList>
            <person name="Tanaka Y."/>
            <person name="Funane K."/>
            <person name="Hosaka T."/>
            <person name="Shiwa Y."/>
            <person name="Fujita N."/>
            <person name="Miyazaki T."/>
            <person name="Yoshikawa H."/>
            <person name="Murakami K."/>
            <person name="Kasahara K."/>
            <person name="Inaoka T."/>
            <person name="Hiraga Y."/>
            <person name="Ochi K."/>
        </authorList>
    </citation>
    <scope>NUCLEOTIDE SEQUENCE [LARGE SCALE GENOMIC DNA]</scope>
    <source>
        <strain evidence="16 17">T-3040</strain>
    </source>
</reference>
<comment type="subcellular location">
    <subcellularLocation>
        <location evidence="2">Cell membrane</location>
        <topology evidence="2">Multi-pass membrane protein</topology>
    </subcellularLocation>
</comment>
<dbReference type="SMART" id="SM00387">
    <property type="entry name" value="HATPase_c"/>
    <property type="match status" value="1"/>
</dbReference>
<dbReference type="PANTHER" id="PTHR43711:SF1">
    <property type="entry name" value="HISTIDINE KINASE 1"/>
    <property type="match status" value="1"/>
</dbReference>
<proteinExistence type="predicted"/>
<evidence type="ECO:0000256" key="10">
    <source>
        <dbReference type="ARBA" id="ARBA00023012"/>
    </source>
</evidence>
<dbReference type="SUPFAM" id="SSF47384">
    <property type="entry name" value="Homodimeric domain of signal transducing histidine kinase"/>
    <property type="match status" value="1"/>
</dbReference>
<dbReference type="Pfam" id="PF00512">
    <property type="entry name" value="HisKA"/>
    <property type="match status" value="1"/>
</dbReference>
<dbReference type="Gene3D" id="1.10.287.130">
    <property type="match status" value="1"/>
</dbReference>
<keyword evidence="4" id="KW-1003">Cell membrane</keyword>
<evidence type="ECO:0000259" key="14">
    <source>
        <dbReference type="PROSITE" id="PS50109"/>
    </source>
</evidence>
<gene>
    <name evidence="16" type="ORF">PAT3040_04550</name>
</gene>
<dbReference type="EMBL" id="BDQX01000281">
    <property type="protein sequence ID" value="GBG09876.1"/>
    <property type="molecule type" value="Genomic_DNA"/>
</dbReference>
<keyword evidence="11 13" id="KW-0472">Membrane</keyword>
<evidence type="ECO:0000256" key="4">
    <source>
        <dbReference type="ARBA" id="ARBA00022475"/>
    </source>
</evidence>
<dbReference type="Gene3D" id="3.30.565.10">
    <property type="entry name" value="Histidine kinase-like ATPase, C-terminal domain"/>
    <property type="match status" value="1"/>
</dbReference>
<dbReference type="GO" id="GO:0005524">
    <property type="term" value="F:ATP binding"/>
    <property type="evidence" value="ECO:0007669"/>
    <property type="project" value="UniProtKB-KW"/>
</dbReference>
<keyword evidence="7" id="KW-0547">Nucleotide-binding</keyword>
<dbReference type="InterPro" id="IPR050736">
    <property type="entry name" value="Sensor_HK_Regulatory"/>
</dbReference>
<dbReference type="Pfam" id="PF02518">
    <property type="entry name" value="HATPase_c"/>
    <property type="match status" value="1"/>
</dbReference>
<keyword evidence="13" id="KW-1133">Transmembrane helix</keyword>
<evidence type="ECO:0000256" key="2">
    <source>
        <dbReference type="ARBA" id="ARBA00004651"/>
    </source>
</evidence>
<dbReference type="FunFam" id="1.10.287.130:FF:000001">
    <property type="entry name" value="Two-component sensor histidine kinase"/>
    <property type="match status" value="1"/>
</dbReference>
<dbReference type="GO" id="GO:0000155">
    <property type="term" value="F:phosphorelay sensor kinase activity"/>
    <property type="evidence" value="ECO:0007669"/>
    <property type="project" value="InterPro"/>
</dbReference>
<feature type="domain" description="Histidine kinase" evidence="14">
    <location>
        <begin position="147"/>
        <end position="362"/>
    </location>
</feature>
<evidence type="ECO:0000256" key="11">
    <source>
        <dbReference type="ARBA" id="ARBA00023136"/>
    </source>
</evidence>
<organism evidence="16 17">
    <name type="scientific">Paenibacillus agaridevorans</name>
    <dbReference type="NCBI Taxonomy" id="171404"/>
    <lineage>
        <taxon>Bacteria</taxon>
        <taxon>Bacillati</taxon>
        <taxon>Bacillota</taxon>
        <taxon>Bacilli</taxon>
        <taxon>Bacillales</taxon>
        <taxon>Paenibacillaceae</taxon>
        <taxon>Paenibacillus</taxon>
    </lineage>
</organism>
<evidence type="ECO:0000256" key="3">
    <source>
        <dbReference type="ARBA" id="ARBA00012438"/>
    </source>
</evidence>
<dbReference type="PROSITE" id="PS50885">
    <property type="entry name" value="HAMP"/>
    <property type="match status" value="1"/>
</dbReference>
<keyword evidence="9" id="KW-0067">ATP-binding</keyword>
<dbReference type="InterPro" id="IPR036097">
    <property type="entry name" value="HisK_dim/P_sf"/>
</dbReference>
<keyword evidence="8" id="KW-0418">Kinase</keyword>
<dbReference type="GO" id="GO:0005886">
    <property type="term" value="C:plasma membrane"/>
    <property type="evidence" value="ECO:0007669"/>
    <property type="project" value="UniProtKB-SubCell"/>
</dbReference>
<dbReference type="FunFam" id="3.30.565.10:FF:000006">
    <property type="entry name" value="Sensor histidine kinase WalK"/>
    <property type="match status" value="1"/>
</dbReference>
<evidence type="ECO:0000256" key="5">
    <source>
        <dbReference type="ARBA" id="ARBA00022553"/>
    </source>
</evidence>
<evidence type="ECO:0000256" key="8">
    <source>
        <dbReference type="ARBA" id="ARBA00022777"/>
    </source>
</evidence>
<keyword evidence="5" id="KW-0597">Phosphoprotein</keyword>
<dbReference type="SUPFAM" id="SSF55874">
    <property type="entry name" value="ATPase domain of HSP90 chaperone/DNA topoisomerase II/histidine kinase"/>
    <property type="match status" value="1"/>
</dbReference>
<evidence type="ECO:0000256" key="13">
    <source>
        <dbReference type="SAM" id="Phobius"/>
    </source>
</evidence>
<dbReference type="PANTHER" id="PTHR43711">
    <property type="entry name" value="TWO-COMPONENT HISTIDINE KINASE"/>
    <property type="match status" value="1"/>
</dbReference>
<evidence type="ECO:0000256" key="12">
    <source>
        <dbReference type="SAM" id="Coils"/>
    </source>
</evidence>
<dbReference type="InterPro" id="IPR036890">
    <property type="entry name" value="HATPase_C_sf"/>
</dbReference>
<dbReference type="CDD" id="cd06225">
    <property type="entry name" value="HAMP"/>
    <property type="match status" value="1"/>
</dbReference>
<dbReference type="SMART" id="SM00388">
    <property type="entry name" value="HisKA"/>
    <property type="match status" value="1"/>
</dbReference>
<dbReference type="InterPro" id="IPR003661">
    <property type="entry name" value="HisK_dim/P_dom"/>
</dbReference>
<feature type="coiled-coil region" evidence="12">
    <location>
        <begin position="120"/>
        <end position="147"/>
    </location>
</feature>
<dbReference type="AlphaFoldDB" id="A0A2R5ET55"/>
<evidence type="ECO:0000256" key="6">
    <source>
        <dbReference type="ARBA" id="ARBA00022679"/>
    </source>
</evidence>